<keyword evidence="2" id="KW-1185">Reference proteome</keyword>
<accession>A0A1J0ACF2</accession>
<evidence type="ECO:0000313" key="1">
    <source>
        <dbReference type="EMBL" id="APB33599.1"/>
    </source>
</evidence>
<gene>
    <name evidence="1" type="ORF">GlitD10_1279</name>
</gene>
<dbReference type="RefSeq" id="WP_071454162.1">
    <property type="nucleotide sequence ID" value="NZ_CP017675.1"/>
</dbReference>
<reference evidence="1 2" key="1">
    <citation type="submission" date="2016-10" db="EMBL/GenBank/DDBJ databases">
        <title>Description of Gloeomargarita lithophora gen. nov., sp. nov., a thylakoid-bearing basal-branching cyanobacterium with intracellular carbonates, and proposal for Gloeomargaritales ord. nov.</title>
        <authorList>
            <person name="Moreira D."/>
            <person name="Tavera R."/>
            <person name="Benzerara K."/>
            <person name="Skouri-Panet F."/>
            <person name="Couradeau E."/>
            <person name="Gerard E."/>
            <person name="Loussert C."/>
            <person name="Novelo E."/>
            <person name="Zivanovic Y."/>
            <person name="Lopez-Garcia P."/>
        </authorList>
    </citation>
    <scope>NUCLEOTIDE SEQUENCE [LARGE SCALE GENOMIC DNA]</scope>
    <source>
        <strain evidence="1 2">D10</strain>
    </source>
</reference>
<dbReference type="Proteomes" id="UP000180235">
    <property type="component" value="Chromosome"/>
</dbReference>
<dbReference type="OrthoDB" id="882345at2"/>
<name>A0A1J0ACF2_9CYAN</name>
<dbReference type="AlphaFoldDB" id="A0A1J0ACF2"/>
<dbReference type="EMBL" id="CP017675">
    <property type="protein sequence ID" value="APB33599.1"/>
    <property type="molecule type" value="Genomic_DNA"/>
</dbReference>
<dbReference type="STRING" id="1188229.GlitD10_1279"/>
<evidence type="ECO:0000313" key="2">
    <source>
        <dbReference type="Proteomes" id="UP000180235"/>
    </source>
</evidence>
<sequence length="126" mass="14137">MGQEPLAYGVILATQVADYLVNHGELGTLRHRDYCGVALGYAQGRFFYDHVYDGEFGGLMPAERSPIATFAHRDEFIAWLAAQSDASLSGCDQPHRFYWHNQRLTRTRIEAALAQGLRIKSENFSG</sequence>
<proteinExistence type="predicted"/>
<organism evidence="1 2">
    <name type="scientific">Gloeomargarita lithophora Alchichica-D10</name>
    <dbReference type="NCBI Taxonomy" id="1188229"/>
    <lineage>
        <taxon>Bacteria</taxon>
        <taxon>Bacillati</taxon>
        <taxon>Cyanobacteriota</taxon>
        <taxon>Cyanophyceae</taxon>
        <taxon>Gloeomargaritales</taxon>
        <taxon>Gloeomargaritaceae</taxon>
        <taxon>Gloeomargarita</taxon>
    </lineage>
</organism>
<dbReference type="KEGG" id="glt:GlitD10_1279"/>
<protein>
    <submittedName>
        <fullName evidence="1">Uncharacterized protein</fullName>
    </submittedName>
</protein>